<dbReference type="InterPro" id="IPR036236">
    <property type="entry name" value="Znf_C2H2_sf"/>
</dbReference>
<evidence type="ECO:0000256" key="5">
    <source>
        <dbReference type="PROSITE-ProRule" id="PRU00042"/>
    </source>
</evidence>
<dbReference type="SMART" id="SM00355">
    <property type="entry name" value="ZnF_C2H2"/>
    <property type="match status" value="4"/>
</dbReference>
<feature type="region of interest" description="Disordered" evidence="6">
    <location>
        <begin position="621"/>
        <end position="641"/>
    </location>
</feature>
<name>A0ABQ8T185_PERAM</name>
<dbReference type="PROSITE" id="PS00028">
    <property type="entry name" value="ZINC_FINGER_C2H2_1"/>
    <property type="match status" value="4"/>
</dbReference>
<evidence type="ECO:0000256" key="2">
    <source>
        <dbReference type="ARBA" id="ARBA00022737"/>
    </source>
</evidence>
<dbReference type="SUPFAM" id="SSF57667">
    <property type="entry name" value="beta-beta-alpha zinc fingers"/>
    <property type="match status" value="2"/>
</dbReference>
<organism evidence="8 9">
    <name type="scientific">Periplaneta americana</name>
    <name type="common">American cockroach</name>
    <name type="synonym">Blatta americana</name>
    <dbReference type="NCBI Taxonomy" id="6978"/>
    <lineage>
        <taxon>Eukaryota</taxon>
        <taxon>Metazoa</taxon>
        <taxon>Ecdysozoa</taxon>
        <taxon>Arthropoda</taxon>
        <taxon>Hexapoda</taxon>
        <taxon>Insecta</taxon>
        <taxon>Pterygota</taxon>
        <taxon>Neoptera</taxon>
        <taxon>Polyneoptera</taxon>
        <taxon>Dictyoptera</taxon>
        <taxon>Blattodea</taxon>
        <taxon>Blattoidea</taxon>
        <taxon>Blattidae</taxon>
        <taxon>Blattinae</taxon>
        <taxon>Periplaneta</taxon>
    </lineage>
</organism>
<evidence type="ECO:0000259" key="7">
    <source>
        <dbReference type="PROSITE" id="PS50157"/>
    </source>
</evidence>
<evidence type="ECO:0000313" key="9">
    <source>
        <dbReference type="Proteomes" id="UP001148838"/>
    </source>
</evidence>
<keyword evidence="4" id="KW-0862">Zinc</keyword>
<evidence type="ECO:0000313" key="8">
    <source>
        <dbReference type="EMBL" id="KAJ4440231.1"/>
    </source>
</evidence>
<feature type="domain" description="C2H2-type" evidence="7">
    <location>
        <begin position="237"/>
        <end position="264"/>
    </location>
</feature>
<dbReference type="Proteomes" id="UP001148838">
    <property type="component" value="Unassembled WGS sequence"/>
</dbReference>
<keyword evidence="9" id="KW-1185">Reference proteome</keyword>
<protein>
    <recommendedName>
        <fullName evidence="7">C2H2-type domain-containing protein</fullName>
    </recommendedName>
</protein>
<comment type="caution">
    <text evidence="8">The sequence shown here is derived from an EMBL/GenBank/DDBJ whole genome shotgun (WGS) entry which is preliminary data.</text>
</comment>
<dbReference type="Gene3D" id="3.30.160.60">
    <property type="entry name" value="Classic Zinc Finger"/>
    <property type="match status" value="3"/>
</dbReference>
<dbReference type="Pfam" id="PF13912">
    <property type="entry name" value="zf-C2H2_6"/>
    <property type="match status" value="1"/>
</dbReference>
<dbReference type="InterPro" id="IPR013087">
    <property type="entry name" value="Znf_C2H2_type"/>
</dbReference>
<accession>A0ABQ8T185</accession>
<evidence type="ECO:0000256" key="4">
    <source>
        <dbReference type="ARBA" id="ARBA00022833"/>
    </source>
</evidence>
<proteinExistence type="predicted"/>
<dbReference type="PANTHER" id="PTHR24379:SF121">
    <property type="entry name" value="C2H2-TYPE DOMAIN-CONTAINING PROTEIN"/>
    <property type="match status" value="1"/>
</dbReference>
<evidence type="ECO:0000256" key="6">
    <source>
        <dbReference type="SAM" id="MobiDB-lite"/>
    </source>
</evidence>
<keyword evidence="1" id="KW-0479">Metal-binding</keyword>
<feature type="region of interest" description="Disordered" evidence="6">
    <location>
        <begin position="549"/>
        <end position="572"/>
    </location>
</feature>
<dbReference type="PANTHER" id="PTHR24379">
    <property type="entry name" value="KRAB AND ZINC FINGER DOMAIN-CONTAINING"/>
    <property type="match status" value="1"/>
</dbReference>
<dbReference type="EMBL" id="JAJSOF020000017">
    <property type="protein sequence ID" value="KAJ4440231.1"/>
    <property type="molecule type" value="Genomic_DNA"/>
</dbReference>
<gene>
    <name evidence="8" type="ORF">ANN_08370</name>
</gene>
<feature type="region of interest" description="Disordered" evidence="6">
    <location>
        <begin position="16"/>
        <end position="40"/>
    </location>
</feature>
<evidence type="ECO:0000256" key="1">
    <source>
        <dbReference type="ARBA" id="ARBA00022723"/>
    </source>
</evidence>
<keyword evidence="2" id="KW-0677">Repeat</keyword>
<feature type="domain" description="C2H2-type" evidence="7">
    <location>
        <begin position="265"/>
        <end position="292"/>
    </location>
</feature>
<dbReference type="Pfam" id="PF00096">
    <property type="entry name" value="zf-C2H2"/>
    <property type="match status" value="1"/>
</dbReference>
<keyword evidence="3 5" id="KW-0863">Zinc-finger</keyword>
<sequence>MVDVFVRRFEFPVLPPMRSDEGGGGGEGSGVNISNGISERHKLTKTSNEAGYYGLDKIREEVDLLNHSGNQQDNVSGRKDEVISVHQVFVKDERTRGDDNEVIEAEEIVLETVDSSGHMLPVIVEEAETSIVEEIIQRANEGEMEGDGDLESEEPHDEMGRIRGDLLPPLQVKFAANTPRGRRNQIKYKVISNESDYISSMGESSEYPRKLIDKNDPRSRLHYVKYLKRDGKTLKIWECGICAKEFRHQYTLMRHLPTHTDERNFKCETCGKAFRQMSTLSQHRAIHSDARPYVWNLRNHIFTHTNERPYKCELCGKGFNQMSNLMCHKAHTHGDKSRYICSLCHKEFPRRFALRSHEEYKHGIKYRGGERRQELDPDTFREIVSRKQRKREEKNLRIIHLPNGDRTLADIRDLKNPHLPLSPLQRLKLSKMLASQGGLYQEKNASAGVIIDPINTKAMQTAKQAGQTPFALLKPAKGIPVLVKVMAAPNNKQMLVPATAEDLKSAGKITVSPNFNNANNGNSIKAVQIKVPVVATVIQKVGPDGQLTIQVEPPGPEHESDLASAHNQQQTDVTPESLLELEGPAGPRVQYVREDGTVIPESELQELSPVNLLAAAVNMVHRDEPRESSSSAPALDHDPAPDLLELASTGEIQFVRPSADGNYEVLSQEEAAQMMQQPGQTIEIVSDGQDLQTQSVVEDSDEVNQSNLSALVDAIRSAGYHVTENQKQIVITDGGEELTFDGTGDQHIVYGDAEQVCINNIILTR</sequence>
<feature type="domain" description="C2H2-type" evidence="7">
    <location>
        <begin position="339"/>
        <end position="362"/>
    </location>
</feature>
<reference evidence="8 9" key="1">
    <citation type="journal article" date="2022" name="Allergy">
        <title>Genome assembly and annotation of Periplaneta americana reveal a comprehensive cockroach allergen profile.</title>
        <authorList>
            <person name="Wang L."/>
            <person name="Xiong Q."/>
            <person name="Saelim N."/>
            <person name="Wang L."/>
            <person name="Nong W."/>
            <person name="Wan A.T."/>
            <person name="Shi M."/>
            <person name="Liu X."/>
            <person name="Cao Q."/>
            <person name="Hui J.H.L."/>
            <person name="Sookrung N."/>
            <person name="Leung T.F."/>
            <person name="Tungtrongchitr A."/>
            <person name="Tsui S.K.W."/>
        </authorList>
    </citation>
    <scope>NUCLEOTIDE SEQUENCE [LARGE SCALE GENOMIC DNA]</scope>
    <source>
        <strain evidence="8">PWHHKU_190912</strain>
    </source>
</reference>
<feature type="domain" description="C2H2-type" evidence="7">
    <location>
        <begin position="310"/>
        <end position="338"/>
    </location>
</feature>
<dbReference type="PROSITE" id="PS50157">
    <property type="entry name" value="ZINC_FINGER_C2H2_2"/>
    <property type="match status" value="4"/>
</dbReference>
<evidence type="ECO:0000256" key="3">
    <source>
        <dbReference type="ARBA" id="ARBA00022771"/>
    </source>
</evidence>